<evidence type="ECO:0000313" key="2">
    <source>
        <dbReference type="EMBL" id="MFC4455222.1"/>
    </source>
</evidence>
<feature type="region of interest" description="Disordered" evidence="1">
    <location>
        <begin position="57"/>
        <end position="126"/>
    </location>
</feature>
<feature type="compositionally biased region" description="Basic and acidic residues" evidence="1">
    <location>
        <begin position="86"/>
        <end position="95"/>
    </location>
</feature>
<sequence>MITANSLATPGLAVLRGSEHLAAELTRRLRSELDPDVRVIALDMQARWLNAPLTTCPPGGAVLPARHRPPPADKSKKKHPSRSTKRRSETFEVLRRCKPGAHRTRDERRADKYRPLLRRGQLEPDA</sequence>
<organism evidence="2 3">
    <name type="scientific">Deinococcus sonorensis</name>
    <dbReference type="NCBI Taxonomy" id="309891"/>
    <lineage>
        <taxon>Bacteria</taxon>
        <taxon>Thermotogati</taxon>
        <taxon>Deinococcota</taxon>
        <taxon>Deinococci</taxon>
        <taxon>Deinococcales</taxon>
        <taxon>Deinococcaceae</taxon>
        <taxon>Deinococcus</taxon>
    </lineage>
</organism>
<reference evidence="3" key="1">
    <citation type="journal article" date="2019" name="Int. J. Syst. Evol. Microbiol.">
        <title>The Global Catalogue of Microorganisms (GCM) 10K type strain sequencing project: providing services to taxonomists for standard genome sequencing and annotation.</title>
        <authorList>
            <consortium name="The Broad Institute Genomics Platform"/>
            <consortium name="The Broad Institute Genome Sequencing Center for Infectious Disease"/>
            <person name="Wu L."/>
            <person name="Ma J."/>
        </authorList>
    </citation>
    <scope>NUCLEOTIDE SEQUENCE [LARGE SCALE GENOMIC DNA]</scope>
    <source>
        <strain evidence="3">CCUG 39970</strain>
    </source>
</reference>
<dbReference type="Proteomes" id="UP001595939">
    <property type="component" value="Unassembled WGS sequence"/>
</dbReference>
<feature type="compositionally biased region" description="Basic residues" evidence="1">
    <location>
        <begin position="65"/>
        <end position="85"/>
    </location>
</feature>
<accession>A0ABV8YBD5</accession>
<keyword evidence="3" id="KW-1185">Reference proteome</keyword>
<feature type="compositionally biased region" description="Basic and acidic residues" evidence="1">
    <location>
        <begin position="103"/>
        <end position="114"/>
    </location>
</feature>
<name>A0ABV8YBD5_9DEIO</name>
<protein>
    <submittedName>
        <fullName evidence="2">Uncharacterized protein</fullName>
    </submittedName>
</protein>
<comment type="caution">
    <text evidence="2">The sequence shown here is derived from an EMBL/GenBank/DDBJ whole genome shotgun (WGS) entry which is preliminary data.</text>
</comment>
<gene>
    <name evidence="2" type="ORF">ACFO0P_15695</name>
</gene>
<dbReference type="EMBL" id="JBHSEG010000008">
    <property type="protein sequence ID" value="MFC4455222.1"/>
    <property type="molecule type" value="Genomic_DNA"/>
</dbReference>
<dbReference type="RefSeq" id="WP_380129939.1">
    <property type="nucleotide sequence ID" value="NZ_JBHSEG010000008.1"/>
</dbReference>
<proteinExistence type="predicted"/>
<evidence type="ECO:0000313" key="3">
    <source>
        <dbReference type="Proteomes" id="UP001595939"/>
    </source>
</evidence>
<evidence type="ECO:0000256" key="1">
    <source>
        <dbReference type="SAM" id="MobiDB-lite"/>
    </source>
</evidence>